<dbReference type="KEGG" id="gaz:Pan241w_48260"/>
<sequence length="169" mass="19697">MNTSHTAIANAIKTIESIAPDGYGRMSIPSETDEELYEQIQFALQVDSRADFLLNQRGVNNLLKYVERMATQCLRETEFLPCRQAAEAMEVLLSQPDYDEHMSLVALALTHDAYERLPEPQPEFDEKQLPRFSKAWDHFFSDLDHHKSISSVHFRIREEKDGPRYNCYW</sequence>
<name>A0A517RLF4_9PLAN</name>
<dbReference type="Proteomes" id="UP000317171">
    <property type="component" value="Chromosome"/>
</dbReference>
<dbReference type="RefSeq" id="WP_145220386.1">
    <property type="nucleotide sequence ID" value="NZ_CP036269.1"/>
</dbReference>
<evidence type="ECO:0000313" key="1">
    <source>
        <dbReference type="EMBL" id="QDT44711.1"/>
    </source>
</evidence>
<dbReference type="EMBL" id="CP036269">
    <property type="protein sequence ID" value="QDT44711.1"/>
    <property type="molecule type" value="Genomic_DNA"/>
</dbReference>
<gene>
    <name evidence="1" type="ORF">Pan241w_48260</name>
</gene>
<reference evidence="1 2" key="1">
    <citation type="submission" date="2019-02" db="EMBL/GenBank/DDBJ databases">
        <title>Deep-cultivation of Planctomycetes and their phenomic and genomic characterization uncovers novel biology.</title>
        <authorList>
            <person name="Wiegand S."/>
            <person name="Jogler M."/>
            <person name="Boedeker C."/>
            <person name="Pinto D."/>
            <person name="Vollmers J."/>
            <person name="Rivas-Marin E."/>
            <person name="Kohn T."/>
            <person name="Peeters S.H."/>
            <person name="Heuer A."/>
            <person name="Rast P."/>
            <person name="Oberbeckmann S."/>
            <person name="Bunk B."/>
            <person name="Jeske O."/>
            <person name="Meyerdierks A."/>
            <person name="Storesund J.E."/>
            <person name="Kallscheuer N."/>
            <person name="Luecker S."/>
            <person name="Lage O.M."/>
            <person name="Pohl T."/>
            <person name="Merkel B.J."/>
            <person name="Hornburger P."/>
            <person name="Mueller R.-W."/>
            <person name="Bruemmer F."/>
            <person name="Labrenz M."/>
            <person name="Spormann A.M."/>
            <person name="Op den Camp H."/>
            <person name="Overmann J."/>
            <person name="Amann R."/>
            <person name="Jetten M.S.M."/>
            <person name="Mascher T."/>
            <person name="Medema M.H."/>
            <person name="Devos D.P."/>
            <person name="Kaster A.-K."/>
            <person name="Ovreas L."/>
            <person name="Rohde M."/>
            <person name="Galperin M.Y."/>
            <person name="Jogler C."/>
        </authorList>
    </citation>
    <scope>NUCLEOTIDE SEQUENCE [LARGE SCALE GENOMIC DNA]</scope>
    <source>
        <strain evidence="1 2">Pan241w</strain>
    </source>
</reference>
<proteinExistence type="predicted"/>
<dbReference type="AlphaFoldDB" id="A0A517RLF4"/>
<evidence type="ECO:0000313" key="2">
    <source>
        <dbReference type="Proteomes" id="UP000317171"/>
    </source>
</evidence>
<accession>A0A517RLF4</accession>
<organism evidence="1 2">
    <name type="scientific">Gimesia alba</name>
    <dbReference type="NCBI Taxonomy" id="2527973"/>
    <lineage>
        <taxon>Bacteria</taxon>
        <taxon>Pseudomonadati</taxon>
        <taxon>Planctomycetota</taxon>
        <taxon>Planctomycetia</taxon>
        <taxon>Planctomycetales</taxon>
        <taxon>Planctomycetaceae</taxon>
        <taxon>Gimesia</taxon>
    </lineage>
</organism>
<protein>
    <submittedName>
        <fullName evidence="1">Uncharacterized protein</fullName>
    </submittedName>
</protein>
<dbReference type="OrthoDB" id="288457at2"/>
<keyword evidence="2" id="KW-1185">Reference proteome</keyword>